<dbReference type="PATRIC" id="fig|1705409.3.peg.2274"/>
<evidence type="ECO:0000256" key="3">
    <source>
        <dbReference type="ARBA" id="ARBA00022679"/>
    </source>
</evidence>
<dbReference type="Gene3D" id="3.30.460.10">
    <property type="entry name" value="Beta Polymerase, domain 2"/>
    <property type="match status" value="1"/>
</dbReference>
<dbReference type="GO" id="GO:0005524">
    <property type="term" value="F:ATP binding"/>
    <property type="evidence" value="ECO:0007669"/>
    <property type="project" value="UniProtKB-KW"/>
</dbReference>
<keyword evidence="5" id="KW-0479">Metal-binding</keyword>
<sequence length="99" mass="11526">MKSLEEIERLIEEHKDEITARYYVKEIGLFGSYLKGQANPKSDLDILVEFEKTPGLFDFLDLEEYLTDLLGIKVDLVMKKSLKPYIGKIILNEVKYIIN</sequence>
<evidence type="ECO:0000256" key="2">
    <source>
        <dbReference type="ARBA" id="ARBA00022649"/>
    </source>
</evidence>
<keyword evidence="2" id="KW-1277">Toxin-antitoxin system</keyword>
<evidence type="ECO:0000256" key="6">
    <source>
        <dbReference type="ARBA" id="ARBA00022741"/>
    </source>
</evidence>
<dbReference type="PANTHER" id="PTHR33571:SF19">
    <property type="entry name" value="PROTEIN ADENYLYLTRANSFERASE MJ0128-RELATED"/>
    <property type="match status" value="1"/>
</dbReference>
<evidence type="ECO:0000256" key="11">
    <source>
        <dbReference type="ARBA" id="ARBA00047518"/>
    </source>
</evidence>
<dbReference type="GO" id="GO:0046872">
    <property type="term" value="F:metal ion binding"/>
    <property type="evidence" value="ECO:0007669"/>
    <property type="project" value="UniProtKB-KW"/>
</dbReference>
<dbReference type="InterPro" id="IPR052038">
    <property type="entry name" value="Type-VII_TA_antitoxin"/>
</dbReference>
<comment type="caution">
    <text evidence="14">The sequence shown here is derived from an EMBL/GenBank/DDBJ whole genome shotgun (WGS) entry which is preliminary data.</text>
</comment>
<accession>A0A150IN83</accession>
<dbReference type="EMBL" id="LNGC01000195">
    <property type="protein sequence ID" value="KYC46496.1"/>
    <property type="molecule type" value="Genomic_DNA"/>
</dbReference>
<dbReference type="EC" id="2.7.7.108" evidence="9"/>
<dbReference type="CDD" id="cd05403">
    <property type="entry name" value="NT_KNTase_like"/>
    <property type="match status" value="1"/>
</dbReference>
<feature type="domain" description="Polymerase nucleotidyl transferase" evidence="13">
    <location>
        <begin position="11"/>
        <end position="96"/>
    </location>
</feature>
<evidence type="ECO:0000256" key="9">
    <source>
        <dbReference type="ARBA" id="ARBA00034531"/>
    </source>
</evidence>
<name>A0A150IN83_9EURY</name>
<evidence type="ECO:0000256" key="4">
    <source>
        <dbReference type="ARBA" id="ARBA00022695"/>
    </source>
</evidence>
<keyword evidence="3 14" id="KW-0808">Transferase</keyword>
<gene>
    <name evidence="14" type="ORF">AMQ22_02122</name>
</gene>
<dbReference type="Pfam" id="PF01909">
    <property type="entry name" value="NTP_transf_2"/>
    <property type="match status" value="1"/>
</dbReference>
<comment type="catalytic activity">
    <reaction evidence="12">
        <text>L-tyrosyl-[protein] + ATP = O-(5'-adenylyl)-L-tyrosyl-[protein] + diphosphate</text>
        <dbReference type="Rhea" id="RHEA:54288"/>
        <dbReference type="Rhea" id="RHEA-COMP:10136"/>
        <dbReference type="Rhea" id="RHEA-COMP:13846"/>
        <dbReference type="ChEBI" id="CHEBI:30616"/>
        <dbReference type="ChEBI" id="CHEBI:33019"/>
        <dbReference type="ChEBI" id="CHEBI:46858"/>
        <dbReference type="ChEBI" id="CHEBI:83624"/>
        <dbReference type="EC" id="2.7.7.108"/>
    </reaction>
</comment>
<dbReference type="InterPro" id="IPR002934">
    <property type="entry name" value="Polymerase_NTP_transf_dom"/>
</dbReference>
<dbReference type="PANTHER" id="PTHR33571">
    <property type="entry name" value="SSL8005 PROTEIN"/>
    <property type="match status" value="1"/>
</dbReference>
<comment type="catalytic activity">
    <reaction evidence="11">
        <text>O-(5'-adenylyl)-L-tyrosyl-[protein] + ATP = O-[5'-(adenylyl-(5'-&gt;3')-adenylyl)]-L-tyrosyl-[protein] + diphosphate</text>
        <dbReference type="Rhea" id="RHEA:66528"/>
        <dbReference type="Rhea" id="RHEA-COMP:13846"/>
        <dbReference type="Rhea" id="RHEA-COMP:17046"/>
        <dbReference type="ChEBI" id="CHEBI:30616"/>
        <dbReference type="ChEBI" id="CHEBI:33019"/>
        <dbReference type="ChEBI" id="CHEBI:83624"/>
        <dbReference type="ChEBI" id="CHEBI:167160"/>
    </reaction>
</comment>
<keyword evidence="4" id="KW-0548">Nucleotidyltransferase</keyword>
<keyword evidence="7" id="KW-0067">ATP-binding</keyword>
<reference evidence="14 15" key="1">
    <citation type="journal article" date="2016" name="ISME J.">
        <title>Chasing the elusive Euryarchaeota class WSA2: genomes reveal a uniquely fastidious methyl-reducing methanogen.</title>
        <authorList>
            <person name="Nobu M.K."/>
            <person name="Narihiro T."/>
            <person name="Kuroda K."/>
            <person name="Mei R."/>
            <person name="Liu W.T."/>
        </authorList>
    </citation>
    <scope>NUCLEOTIDE SEQUENCE [LARGE SCALE GENOMIC DNA]</scope>
    <source>
        <strain evidence="14">U1lsi0528_Bin055</strain>
    </source>
</reference>
<evidence type="ECO:0000256" key="10">
    <source>
        <dbReference type="ARBA" id="ARBA00038276"/>
    </source>
</evidence>
<evidence type="ECO:0000256" key="8">
    <source>
        <dbReference type="ARBA" id="ARBA00022842"/>
    </source>
</evidence>
<evidence type="ECO:0000256" key="5">
    <source>
        <dbReference type="ARBA" id="ARBA00022723"/>
    </source>
</evidence>
<dbReference type="InterPro" id="IPR043519">
    <property type="entry name" value="NT_sf"/>
</dbReference>
<proteinExistence type="inferred from homology"/>
<comment type="similarity">
    <text evidence="10">Belongs to the MntA antitoxin family.</text>
</comment>
<evidence type="ECO:0000256" key="12">
    <source>
        <dbReference type="ARBA" id="ARBA00048696"/>
    </source>
</evidence>
<organism evidence="14 15">
    <name type="scientific">Candidatus Methanofastidiosum methylothiophilum</name>
    <dbReference type="NCBI Taxonomy" id="1705564"/>
    <lineage>
        <taxon>Archaea</taxon>
        <taxon>Methanobacteriati</taxon>
        <taxon>Methanobacteriota</taxon>
        <taxon>Stenosarchaea group</taxon>
        <taxon>Candidatus Methanofastidiosia</taxon>
        <taxon>Candidatus Methanofastidiosales</taxon>
        <taxon>Candidatus Methanofastidiosaceae</taxon>
        <taxon>Candidatus Methanofastidiosum</taxon>
    </lineage>
</organism>
<dbReference type="AlphaFoldDB" id="A0A150IN83"/>
<dbReference type="SUPFAM" id="SSF81301">
    <property type="entry name" value="Nucleotidyltransferase"/>
    <property type="match status" value="1"/>
</dbReference>
<evidence type="ECO:0000313" key="14">
    <source>
        <dbReference type="EMBL" id="KYC46496.1"/>
    </source>
</evidence>
<evidence type="ECO:0000256" key="1">
    <source>
        <dbReference type="ARBA" id="ARBA00001946"/>
    </source>
</evidence>
<dbReference type="GO" id="GO:0070733">
    <property type="term" value="F:AMPylase activity"/>
    <property type="evidence" value="ECO:0007669"/>
    <property type="project" value="UniProtKB-EC"/>
</dbReference>
<keyword evidence="8" id="KW-0460">Magnesium</keyword>
<comment type="cofactor">
    <cofactor evidence="1">
        <name>Mg(2+)</name>
        <dbReference type="ChEBI" id="CHEBI:18420"/>
    </cofactor>
</comment>
<protein>
    <recommendedName>
        <fullName evidence="9">protein adenylyltransferase</fullName>
        <ecNumber evidence="9">2.7.7.108</ecNumber>
    </recommendedName>
</protein>
<dbReference type="Proteomes" id="UP000075398">
    <property type="component" value="Unassembled WGS sequence"/>
</dbReference>
<evidence type="ECO:0000259" key="13">
    <source>
        <dbReference type="Pfam" id="PF01909"/>
    </source>
</evidence>
<keyword evidence="6" id="KW-0547">Nucleotide-binding</keyword>
<evidence type="ECO:0000256" key="7">
    <source>
        <dbReference type="ARBA" id="ARBA00022840"/>
    </source>
</evidence>
<evidence type="ECO:0000313" key="15">
    <source>
        <dbReference type="Proteomes" id="UP000075398"/>
    </source>
</evidence>